<evidence type="ECO:0000256" key="1">
    <source>
        <dbReference type="SAM" id="Phobius"/>
    </source>
</evidence>
<keyword evidence="1" id="KW-0472">Membrane</keyword>
<dbReference type="EMBL" id="QGKW02002228">
    <property type="protein sequence ID" value="KAF2537261.1"/>
    <property type="molecule type" value="Genomic_DNA"/>
</dbReference>
<organism evidence="2 3">
    <name type="scientific">Brassica cretica</name>
    <name type="common">Mustard</name>
    <dbReference type="NCBI Taxonomy" id="69181"/>
    <lineage>
        <taxon>Eukaryota</taxon>
        <taxon>Viridiplantae</taxon>
        <taxon>Streptophyta</taxon>
        <taxon>Embryophyta</taxon>
        <taxon>Tracheophyta</taxon>
        <taxon>Spermatophyta</taxon>
        <taxon>Magnoliopsida</taxon>
        <taxon>eudicotyledons</taxon>
        <taxon>Gunneridae</taxon>
        <taxon>Pentapetalae</taxon>
        <taxon>rosids</taxon>
        <taxon>malvids</taxon>
        <taxon>Brassicales</taxon>
        <taxon>Brassicaceae</taxon>
        <taxon>Brassiceae</taxon>
        <taxon>Brassica</taxon>
    </lineage>
</organism>
<comment type="caution">
    <text evidence="2">The sequence shown here is derived from an EMBL/GenBank/DDBJ whole genome shotgun (WGS) entry which is preliminary data.</text>
</comment>
<dbReference type="Proteomes" id="UP000712281">
    <property type="component" value="Unassembled WGS sequence"/>
</dbReference>
<gene>
    <name evidence="2" type="ORF">F2Q68_00022239</name>
</gene>
<evidence type="ECO:0000313" key="3">
    <source>
        <dbReference type="Proteomes" id="UP000712281"/>
    </source>
</evidence>
<sequence>MATSQCTSCGRILQHCQCRRQASTTVSSSANNTAGELTPACCCSCYTGLTILFYLLFLMFSGKQFMGKAGCYLELFASSVTVSNANANTNTSTADWRVGLVAKSPVTRCKISLHTSKSRLLRGDHEVVSGSAPWLDGFGQFFTSDNTYEPVTSVDFKGVEMPGVVRDLVRGYKVEIAVAVKADGEHVFLIVLCGDLPVKLTTDPKGNVIGSLLGNMKRCEYVVGDNLNIHV</sequence>
<reference evidence="2" key="1">
    <citation type="submission" date="2019-12" db="EMBL/GenBank/DDBJ databases">
        <title>Genome sequencing and annotation of Brassica cretica.</title>
        <authorList>
            <person name="Studholme D.J."/>
            <person name="Sarris P.F."/>
        </authorList>
    </citation>
    <scope>NUCLEOTIDE SEQUENCE</scope>
    <source>
        <strain evidence="2">PFS-001/15</strain>
        <tissue evidence="2">Leaf</tissue>
    </source>
</reference>
<proteinExistence type="predicted"/>
<accession>A0A8S9FVP2</accession>
<keyword evidence="1" id="KW-1133">Transmembrane helix</keyword>
<feature type="transmembrane region" description="Helical" evidence="1">
    <location>
        <begin position="37"/>
        <end position="60"/>
    </location>
</feature>
<keyword evidence="1" id="KW-0812">Transmembrane</keyword>
<evidence type="ECO:0000313" key="2">
    <source>
        <dbReference type="EMBL" id="KAF2537261.1"/>
    </source>
</evidence>
<dbReference type="AlphaFoldDB" id="A0A8S9FVP2"/>
<name>A0A8S9FVP2_BRACR</name>
<protein>
    <submittedName>
        <fullName evidence="2">Uncharacterized protein</fullName>
    </submittedName>
</protein>